<organism evidence="1 2">
    <name type="scientific">Elliptochloris bilobata</name>
    <dbReference type="NCBI Taxonomy" id="381761"/>
    <lineage>
        <taxon>Eukaryota</taxon>
        <taxon>Viridiplantae</taxon>
        <taxon>Chlorophyta</taxon>
        <taxon>core chlorophytes</taxon>
        <taxon>Trebouxiophyceae</taxon>
        <taxon>Trebouxiophyceae incertae sedis</taxon>
        <taxon>Elliptochloris clade</taxon>
        <taxon>Elliptochloris</taxon>
    </lineage>
</organism>
<comment type="caution">
    <text evidence="1">The sequence shown here is derived from an EMBL/GenBank/DDBJ whole genome shotgun (WGS) entry which is preliminary data.</text>
</comment>
<evidence type="ECO:0000313" key="2">
    <source>
        <dbReference type="Proteomes" id="UP001445335"/>
    </source>
</evidence>
<dbReference type="EMBL" id="JALJOU010000032">
    <property type="protein sequence ID" value="KAK9834327.1"/>
    <property type="molecule type" value="Genomic_DNA"/>
</dbReference>
<reference evidence="1 2" key="1">
    <citation type="journal article" date="2024" name="Nat. Commun.">
        <title>Phylogenomics reveals the evolutionary origins of lichenization in chlorophyte algae.</title>
        <authorList>
            <person name="Puginier C."/>
            <person name="Libourel C."/>
            <person name="Otte J."/>
            <person name="Skaloud P."/>
            <person name="Haon M."/>
            <person name="Grisel S."/>
            <person name="Petersen M."/>
            <person name="Berrin J.G."/>
            <person name="Delaux P.M."/>
            <person name="Dal Grande F."/>
            <person name="Keller J."/>
        </authorList>
    </citation>
    <scope>NUCLEOTIDE SEQUENCE [LARGE SCALE GENOMIC DNA]</scope>
    <source>
        <strain evidence="1 2">SAG 245.80</strain>
    </source>
</reference>
<dbReference type="PANTHER" id="PTHR36372">
    <property type="entry name" value="EXPRESSED PROTEIN"/>
    <property type="match status" value="1"/>
</dbReference>
<keyword evidence="2" id="KW-1185">Reference proteome</keyword>
<dbReference type="Proteomes" id="UP001445335">
    <property type="component" value="Unassembled WGS sequence"/>
</dbReference>
<dbReference type="AlphaFoldDB" id="A0AAW1RKU5"/>
<protein>
    <submittedName>
        <fullName evidence="1">Uncharacterized protein</fullName>
    </submittedName>
</protein>
<gene>
    <name evidence="1" type="ORF">WJX81_007253</name>
</gene>
<name>A0AAW1RKU5_9CHLO</name>
<evidence type="ECO:0000313" key="1">
    <source>
        <dbReference type="EMBL" id="KAK9834327.1"/>
    </source>
</evidence>
<proteinExistence type="predicted"/>
<sequence>MELDFSQEHHTHVSFLDRAGRSFGTRAEHICTRNCRFAQVVGNCYVCQSSGSVHVCDSNCSQRVAIDPHTSVCRLSKRQFSAIRCAPAERTNSSFWEALQPEANRA</sequence>
<accession>A0AAW1RKU5</accession>